<dbReference type="OrthoDB" id="3365224at2759"/>
<feature type="non-terminal residue" evidence="2">
    <location>
        <position position="244"/>
    </location>
</feature>
<reference evidence="3" key="1">
    <citation type="submission" date="2016-04" db="EMBL/GenBank/DDBJ databases">
        <title>Comparative genomics of biotechnologically important yeasts.</title>
        <authorList>
            <consortium name="DOE Joint Genome Institute"/>
            <person name="Riley R."/>
            <person name="Haridas S."/>
            <person name="Wolfe K.H."/>
            <person name="Lopes M.R."/>
            <person name="Hittinger C.T."/>
            <person name="Goker M."/>
            <person name="Salamov A."/>
            <person name="Wisecaver J."/>
            <person name="Long T.M."/>
            <person name="Aerts A.L."/>
            <person name="Barry K."/>
            <person name="Choi C."/>
            <person name="Clum A."/>
            <person name="Coughlan A.Y."/>
            <person name="Deshpande S."/>
            <person name="Douglass A.P."/>
            <person name="Hanson S.J."/>
            <person name="Klenk H.-P."/>
            <person name="Labutti K."/>
            <person name="Lapidus A."/>
            <person name="Lindquist E."/>
            <person name="Lipzen A."/>
            <person name="Meier-Kolthoff J.P."/>
            <person name="Ohm R.A."/>
            <person name="Otillar R.P."/>
            <person name="Pangilinan J."/>
            <person name="Peng Y."/>
            <person name="Rokas A."/>
            <person name="Rosa C.A."/>
            <person name="Scheuner C."/>
            <person name="Sibirny A.A."/>
            <person name="Slot J.C."/>
            <person name="Stielow J.B."/>
            <person name="Sun H."/>
            <person name="Kurtzman C.P."/>
            <person name="Blackwell M."/>
            <person name="Grigoriev I.V."/>
            <person name="Jeffries T.W."/>
        </authorList>
    </citation>
    <scope>NUCLEOTIDE SEQUENCE [LARGE SCALE GENOMIC DNA]</scope>
    <source>
        <strain evidence="3">NRRL YB-2248</strain>
    </source>
</reference>
<dbReference type="InterPro" id="IPR019448">
    <property type="entry name" value="NT-C2"/>
</dbReference>
<dbReference type="PANTHER" id="PTHR21456">
    <property type="entry name" value="FAMILY WITH SEQUENCE SIMILARITY 102"/>
    <property type="match status" value="1"/>
</dbReference>
<dbReference type="PANTHER" id="PTHR21456:SF1">
    <property type="entry name" value="C2 NT-TYPE DOMAIN-CONTAINING PROTEIN"/>
    <property type="match status" value="1"/>
</dbReference>
<dbReference type="STRING" id="983967.A0A1E4T268"/>
<keyword evidence="3" id="KW-1185">Reference proteome</keyword>
<dbReference type="AlphaFoldDB" id="A0A1E4T268"/>
<dbReference type="EMBL" id="KV453851">
    <property type="protein sequence ID" value="ODV85847.1"/>
    <property type="molecule type" value="Genomic_DNA"/>
</dbReference>
<dbReference type="InterPro" id="IPR039931">
    <property type="entry name" value="EEIG1/2-like"/>
</dbReference>
<proteinExistence type="predicted"/>
<name>A0A1E4T268_9ASCO</name>
<feature type="domain" description="C2 NT-type" evidence="1">
    <location>
        <begin position="1"/>
        <end position="153"/>
    </location>
</feature>
<sequence>MMKLSYKSVQFELVLNIEGLTNIPQLDNNICYMQRSISNSRLKTFKQQQHHKDTFTSKKYPVKDHKCSFEADGKSVIPVKLYADPKDNYTLSDKWLQITFIIEDPQTNSKEKLGLLELNLTEYVNERSPVNLRYLLKKSKTNSILKFSIFVKHLQSDQSFEYNIPNKTTSQIYQGLKDTIVEHHVSDSKSGADQMLCDIVNKTFRFTWQYIESRYEEYTPSECIRDIVEYNGNGWKKNDEGMNY</sequence>
<dbReference type="Pfam" id="PF10358">
    <property type="entry name" value="NT-C2"/>
    <property type="match status" value="1"/>
</dbReference>
<evidence type="ECO:0000313" key="2">
    <source>
        <dbReference type="EMBL" id="ODV85847.1"/>
    </source>
</evidence>
<dbReference type="PROSITE" id="PS51840">
    <property type="entry name" value="C2_NT"/>
    <property type="match status" value="1"/>
</dbReference>
<protein>
    <recommendedName>
        <fullName evidence="1">C2 NT-type domain-containing protein</fullName>
    </recommendedName>
</protein>
<evidence type="ECO:0000259" key="1">
    <source>
        <dbReference type="PROSITE" id="PS51840"/>
    </source>
</evidence>
<evidence type="ECO:0000313" key="3">
    <source>
        <dbReference type="Proteomes" id="UP000094801"/>
    </source>
</evidence>
<organism evidence="2 3">
    <name type="scientific">[Candida] arabinofermentans NRRL YB-2248</name>
    <dbReference type="NCBI Taxonomy" id="983967"/>
    <lineage>
        <taxon>Eukaryota</taxon>
        <taxon>Fungi</taxon>
        <taxon>Dikarya</taxon>
        <taxon>Ascomycota</taxon>
        <taxon>Saccharomycotina</taxon>
        <taxon>Pichiomycetes</taxon>
        <taxon>Pichiales</taxon>
        <taxon>Pichiaceae</taxon>
        <taxon>Ogataea</taxon>
        <taxon>Ogataea/Candida clade</taxon>
    </lineage>
</organism>
<gene>
    <name evidence="2" type="ORF">CANARDRAFT_220408</name>
</gene>
<accession>A0A1E4T268</accession>
<dbReference type="Proteomes" id="UP000094801">
    <property type="component" value="Unassembled WGS sequence"/>
</dbReference>